<accession>A0A3A6W3Z1</accession>
<dbReference type="Proteomes" id="UP001236274">
    <property type="component" value="Unassembled WGS sequence"/>
</dbReference>
<reference evidence="2 3" key="1">
    <citation type="submission" date="2018-09" db="EMBL/GenBank/DDBJ databases">
        <title>Genome sequence of Veillonella atypica isolated from periodontal Korean patients.</title>
        <authorList>
            <person name="Lee J.-H."/>
            <person name="Moon J.-H."/>
            <person name="Shin S.-Y."/>
        </authorList>
    </citation>
    <scope>NUCLEOTIDE SEQUENCE [LARGE SCALE GENOMIC DNA]</scope>
    <source>
        <strain evidence="2 3">KHUD_V1</strain>
    </source>
</reference>
<organism evidence="2 3">
    <name type="scientific">Veillonella atypica</name>
    <dbReference type="NCBI Taxonomy" id="39777"/>
    <lineage>
        <taxon>Bacteria</taxon>
        <taxon>Bacillati</taxon>
        <taxon>Bacillota</taxon>
        <taxon>Negativicutes</taxon>
        <taxon>Veillonellales</taxon>
        <taxon>Veillonellaceae</taxon>
        <taxon>Veillonella</taxon>
    </lineage>
</organism>
<evidence type="ECO:0000313" key="3">
    <source>
        <dbReference type="Proteomes" id="UP000277803"/>
    </source>
</evidence>
<dbReference type="EMBL" id="QXZZ01000004">
    <property type="protein sequence ID" value="RJY51424.1"/>
    <property type="molecule type" value="Genomic_DNA"/>
</dbReference>
<gene>
    <name evidence="2" type="ORF">D2965_00665</name>
    <name evidence="1" type="ORF">QP520_03540</name>
</gene>
<dbReference type="Proteomes" id="UP000277803">
    <property type="component" value="Unassembled WGS sequence"/>
</dbReference>
<name>A0A3A6W3Z1_9FIRM</name>
<dbReference type="AlphaFoldDB" id="A0A3A6W3Z1"/>
<evidence type="ECO:0000313" key="1">
    <source>
        <dbReference type="EMBL" id="MDK7356696.1"/>
    </source>
</evidence>
<dbReference type="RefSeq" id="WP_009660714.1">
    <property type="nucleotide sequence ID" value="NZ_CABFMO010000057.1"/>
</dbReference>
<proteinExistence type="predicted"/>
<protein>
    <submittedName>
        <fullName evidence="2">Uncharacterized protein</fullName>
    </submittedName>
</protein>
<reference evidence="1" key="2">
    <citation type="submission" date="2023-05" db="EMBL/GenBank/DDBJ databases">
        <title>Cataloging the Phylogenetic Diversity of Human Bladder Bacteria.</title>
        <authorList>
            <person name="Du J."/>
        </authorList>
    </citation>
    <scope>NUCLEOTIDE SEQUENCE</scope>
    <source>
        <strain evidence="1">UMB10101</strain>
    </source>
</reference>
<comment type="caution">
    <text evidence="2">The sequence shown here is derived from an EMBL/GenBank/DDBJ whole genome shotgun (WGS) entry which is preliminary data.</text>
</comment>
<sequence>MATRSTIKDWFVNHTKPIRMVMNTLDSADVVSMPVMPIHWNSVSQEALTWTMLVDMAAVDDKITHTNTYHN</sequence>
<evidence type="ECO:0000313" key="2">
    <source>
        <dbReference type="EMBL" id="RJY51424.1"/>
    </source>
</evidence>
<dbReference type="EMBL" id="JASORJ010000003">
    <property type="protein sequence ID" value="MDK7356696.1"/>
    <property type="molecule type" value="Genomic_DNA"/>
</dbReference>